<gene>
    <name evidence="11" type="ORF">BgAZ_100550</name>
</gene>
<evidence type="ECO:0000256" key="1">
    <source>
        <dbReference type="ARBA" id="ARBA00004211"/>
    </source>
</evidence>
<dbReference type="InterPro" id="IPR007705">
    <property type="entry name" value="Vesicle_trsprt_v-SNARE_N"/>
</dbReference>
<keyword evidence="5 9" id="KW-1133">Transmembrane helix</keyword>
<feature type="transmembrane region" description="Helical" evidence="9">
    <location>
        <begin position="194"/>
        <end position="212"/>
    </location>
</feature>
<evidence type="ECO:0000313" key="12">
    <source>
        <dbReference type="Proteomes" id="UP001230268"/>
    </source>
</evidence>
<dbReference type="Proteomes" id="UP001230268">
    <property type="component" value="Unassembled WGS sequence"/>
</dbReference>
<keyword evidence="7 9" id="KW-0472">Membrane</keyword>
<dbReference type="EMBL" id="JAVEPI010000001">
    <property type="protein sequence ID" value="KAK1444149.1"/>
    <property type="molecule type" value="Genomic_DNA"/>
</dbReference>
<accession>A0AAD8UV58</accession>
<evidence type="ECO:0000256" key="7">
    <source>
        <dbReference type="ARBA" id="ARBA00023136"/>
    </source>
</evidence>
<comment type="caution">
    <text evidence="11">The sequence shown here is derived from an EMBL/GenBank/DDBJ whole genome shotgun (WGS) entry which is preliminary data.</text>
</comment>
<evidence type="ECO:0000256" key="5">
    <source>
        <dbReference type="ARBA" id="ARBA00022989"/>
    </source>
</evidence>
<dbReference type="SUPFAM" id="SSF58038">
    <property type="entry name" value="SNARE fusion complex"/>
    <property type="match status" value="1"/>
</dbReference>
<dbReference type="InterPro" id="IPR038407">
    <property type="entry name" value="v-SNARE_N_sf"/>
</dbReference>
<dbReference type="GO" id="GO:0012507">
    <property type="term" value="C:ER to Golgi transport vesicle membrane"/>
    <property type="evidence" value="ECO:0007669"/>
    <property type="project" value="TreeGrafter"/>
</dbReference>
<dbReference type="GO" id="GO:0031201">
    <property type="term" value="C:SNARE complex"/>
    <property type="evidence" value="ECO:0007669"/>
    <property type="project" value="TreeGrafter"/>
</dbReference>
<dbReference type="GO" id="GO:0006886">
    <property type="term" value="P:intracellular protein transport"/>
    <property type="evidence" value="ECO:0007669"/>
    <property type="project" value="InterPro"/>
</dbReference>
<reference evidence="11" key="1">
    <citation type="submission" date="2023-08" db="EMBL/GenBank/DDBJ databases">
        <title>Draft sequence of the Babesia gibsoni genome.</title>
        <authorList>
            <person name="Yamagishi J.Y."/>
            <person name="Xuan X.X."/>
        </authorList>
    </citation>
    <scope>NUCLEOTIDE SEQUENCE</scope>
    <source>
        <strain evidence="11">Azabu</strain>
    </source>
</reference>
<protein>
    <recommendedName>
        <fullName evidence="10">Vesicle transport v-SNARE N-terminal domain-containing protein</fullName>
    </recommendedName>
</protein>
<keyword evidence="2" id="KW-0813">Transport</keyword>
<evidence type="ECO:0000256" key="9">
    <source>
        <dbReference type="SAM" id="Phobius"/>
    </source>
</evidence>
<dbReference type="Pfam" id="PF12352">
    <property type="entry name" value="V-SNARE_C"/>
    <property type="match status" value="1"/>
</dbReference>
<keyword evidence="4" id="KW-0653">Protein transport</keyword>
<keyword evidence="3 9" id="KW-0812">Transmembrane</keyword>
<dbReference type="Pfam" id="PF05008">
    <property type="entry name" value="V-SNARE"/>
    <property type="match status" value="1"/>
</dbReference>
<dbReference type="Gene3D" id="1.20.58.400">
    <property type="entry name" value="t-snare proteins"/>
    <property type="match status" value="1"/>
</dbReference>
<evidence type="ECO:0000259" key="10">
    <source>
        <dbReference type="Pfam" id="PF05008"/>
    </source>
</evidence>
<dbReference type="GO" id="GO:0005789">
    <property type="term" value="C:endoplasmic reticulum membrane"/>
    <property type="evidence" value="ECO:0007669"/>
    <property type="project" value="TreeGrafter"/>
</dbReference>
<dbReference type="GO" id="GO:0005484">
    <property type="term" value="F:SNAP receptor activity"/>
    <property type="evidence" value="ECO:0007669"/>
    <property type="project" value="TreeGrafter"/>
</dbReference>
<comment type="subcellular location">
    <subcellularLocation>
        <location evidence="1">Membrane</location>
        <topology evidence="1">Single-pass type IV membrane protein</topology>
    </subcellularLocation>
</comment>
<evidence type="ECO:0000256" key="2">
    <source>
        <dbReference type="ARBA" id="ARBA00022448"/>
    </source>
</evidence>
<dbReference type="AlphaFoldDB" id="A0AAD8UV58"/>
<keyword evidence="12" id="KW-1185">Reference proteome</keyword>
<evidence type="ECO:0000256" key="6">
    <source>
        <dbReference type="ARBA" id="ARBA00023054"/>
    </source>
</evidence>
<name>A0AAD8UV58_BABGI</name>
<sequence>MGDLFEEYNRHVSRILDTVEEQLKTCEIGSLGTAASQRHNLDQLDRTLASADETVRQFELEARASDSSLYSARVGEIKRVKSVLKNAANRSKALKIELERAELMGGGGNIYTGGHYRTLHDSDQLLHKGTEYIQASYAMAQETEMIGAGAAEELYAQRNVIYNVQNRMRDMKFTLDDADEYLTRLLKQGRLNRVILRAVIGGMIVAATLIVLSRTLRYLI</sequence>
<proteinExistence type="predicted"/>
<evidence type="ECO:0000256" key="8">
    <source>
        <dbReference type="SAM" id="Coils"/>
    </source>
</evidence>
<keyword evidence="6 8" id="KW-0175">Coiled coil</keyword>
<feature type="coiled-coil region" evidence="8">
    <location>
        <begin position="41"/>
        <end position="104"/>
    </location>
</feature>
<organism evidence="11 12">
    <name type="scientific">Babesia gibsoni</name>
    <dbReference type="NCBI Taxonomy" id="33632"/>
    <lineage>
        <taxon>Eukaryota</taxon>
        <taxon>Sar</taxon>
        <taxon>Alveolata</taxon>
        <taxon>Apicomplexa</taxon>
        <taxon>Aconoidasida</taxon>
        <taxon>Piroplasmida</taxon>
        <taxon>Babesiidae</taxon>
        <taxon>Babesia</taxon>
    </lineage>
</organism>
<dbReference type="GO" id="GO:0006906">
    <property type="term" value="P:vesicle fusion"/>
    <property type="evidence" value="ECO:0007669"/>
    <property type="project" value="TreeGrafter"/>
</dbReference>
<feature type="domain" description="Vesicle transport v-SNARE N-terminal" evidence="10">
    <location>
        <begin position="1"/>
        <end position="93"/>
    </location>
</feature>
<dbReference type="PANTHER" id="PTHR21230">
    <property type="entry name" value="VESICLE TRANSPORT V-SNARE PROTEIN VTI1-RELATED"/>
    <property type="match status" value="1"/>
</dbReference>
<dbReference type="GO" id="GO:0005794">
    <property type="term" value="C:Golgi apparatus"/>
    <property type="evidence" value="ECO:0007669"/>
    <property type="project" value="TreeGrafter"/>
</dbReference>
<evidence type="ECO:0000256" key="4">
    <source>
        <dbReference type="ARBA" id="ARBA00022927"/>
    </source>
</evidence>
<evidence type="ECO:0000256" key="3">
    <source>
        <dbReference type="ARBA" id="ARBA00022692"/>
    </source>
</evidence>
<dbReference type="Gene3D" id="1.20.5.110">
    <property type="match status" value="1"/>
</dbReference>
<evidence type="ECO:0000313" key="11">
    <source>
        <dbReference type="EMBL" id="KAK1444149.1"/>
    </source>
</evidence>
<dbReference type="GO" id="GO:0031902">
    <property type="term" value="C:late endosome membrane"/>
    <property type="evidence" value="ECO:0007669"/>
    <property type="project" value="TreeGrafter"/>
</dbReference>
<dbReference type="GO" id="GO:0000149">
    <property type="term" value="F:SNARE binding"/>
    <property type="evidence" value="ECO:0007669"/>
    <property type="project" value="TreeGrafter"/>
</dbReference>